<dbReference type="Pfam" id="PF12200">
    <property type="entry name" value="DUF3597"/>
    <property type="match status" value="1"/>
</dbReference>
<feature type="region of interest" description="Disordered" evidence="1">
    <location>
        <begin position="17"/>
        <end position="48"/>
    </location>
</feature>
<sequence>MSIFGKIKDAIFGEAKAASPKPGAGNVAPTASPGTKTHQTAPAEVSEVDVERNLAAMAEGKDLNWRTSIVDLMKLIGVDSSLDNRKELAQELGYAGQLDGSAEMNIWLHKATMRELAANGGKVPPELLN</sequence>
<reference evidence="4" key="1">
    <citation type="submission" date="2018-09" db="EMBL/GenBank/DDBJ databases">
        <title>Nocardia yunnanensis sp. nov., an actinomycete isolated from a soil sample.</title>
        <authorList>
            <person name="Zhang J."/>
        </authorList>
    </citation>
    <scope>NUCLEOTIDE SEQUENCE [LARGE SCALE GENOMIC DNA]</scope>
    <source>
        <strain evidence="4">21-3</strain>
    </source>
</reference>
<dbReference type="GeneID" id="69696752"/>
<dbReference type="Proteomes" id="UP000325385">
    <property type="component" value="Chromosome"/>
</dbReference>
<evidence type="ECO:0000313" key="4">
    <source>
        <dbReference type="Proteomes" id="UP000325385"/>
    </source>
</evidence>
<organism evidence="3 4">
    <name type="scientific">Qipengyuania flava</name>
    <dbReference type="NCBI Taxonomy" id="192812"/>
    <lineage>
        <taxon>Bacteria</taxon>
        <taxon>Pseudomonadati</taxon>
        <taxon>Pseudomonadota</taxon>
        <taxon>Alphaproteobacteria</taxon>
        <taxon>Sphingomonadales</taxon>
        <taxon>Erythrobacteraceae</taxon>
        <taxon>Qipengyuania</taxon>
    </lineage>
</organism>
<proteinExistence type="predicted"/>
<accession>A0A5P6N9U9</accession>
<protein>
    <submittedName>
        <fullName evidence="3">DUF3597 domain-containing protein</fullName>
    </submittedName>
</protein>
<name>A0A5P6N9U9_9SPHN</name>
<evidence type="ECO:0000256" key="1">
    <source>
        <dbReference type="SAM" id="MobiDB-lite"/>
    </source>
</evidence>
<dbReference type="EMBL" id="CP032228">
    <property type="protein sequence ID" value="QFI62801.1"/>
    <property type="molecule type" value="Genomic_DNA"/>
</dbReference>
<feature type="domain" description="DUF3597" evidence="2">
    <location>
        <begin position="3"/>
        <end position="124"/>
    </location>
</feature>
<dbReference type="RefSeq" id="WP_151885241.1">
    <property type="nucleotide sequence ID" value="NZ_CP032228.1"/>
</dbReference>
<dbReference type="SUPFAM" id="SSF158634">
    <property type="entry name" value="RPA2825-like"/>
    <property type="match status" value="1"/>
</dbReference>
<dbReference type="AlphaFoldDB" id="A0A5P6N9U9"/>
<dbReference type="InterPro" id="IPR022016">
    <property type="entry name" value="DUF3597"/>
</dbReference>
<evidence type="ECO:0000259" key="2">
    <source>
        <dbReference type="Pfam" id="PF12200"/>
    </source>
</evidence>
<evidence type="ECO:0000313" key="3">
    <source>
        <dbReference type="EMBL" id="QFI62801.1"/>
    </source>
</evidence>
<gene>
    <name evidence="3" type="ORF">D0Y83_05570</name>
</gene>